<proteinExistence type="predicted"/>
<organism evidence="2 3">
    <name type="scientific">Candidatus Wildermuthbacteria bacterium RIFCSPHIGHO2_02_FULL_48_16</name>
    <dbReference type="NCBI Taxonomy" id="1802453"/>
    <lineage>
        <taxon>Bacteria</taxon>
        <taxon>Candidatus Wildermuthiibacteriota</taxon>
    </lineage>
</organism>
<dbReference type="InterPro" id="IPR007345">
    <property type="entry name" value="Polysacch_pyruvyl_Trfase"/>
</dbReference>
<dbReference type="Pfam" id="PF04230">
    <property type="entry name" value="PS_pyruv_trans"/>
    <property type="match status" value="1"/>
</dbReference>
<dbReference type="AlphaFoldDB" id="A0A1G2RA40"/>
<name>A0A1G2RA40_9BACT</name>
<evidence type="ECO:0000313" key="3">
    <source>
        <dbReference type="Proteomes" id="UP000178529"/>
    </source>
</evidence>
<protein>
    <recommendedName>
        <fullName evidence="1">Polysaccharide pyruvyl transferase domain-containing protein</fullName>
    </recommendedName>
</protein>
<evidence type="ECO:0000259" key="1">
    <source>
        <dbReference type="Pfam" id="PF04230"/>
    </source>
</evidence>
<dbReference type="EMBL" id="MHTY01000006">
    <property type="protein sequence ID" value="OHA69132.1"/>
    <property type="molecule type" value="Genomic_DNA"/>
</dbReference>
<dbReference type="Proteomes" id="UP000178529">
    <property type="component" value="Unassembled WGS sequence"/>
</dbReference>
<accession>A0A1G2RA40</accession>
<feature type="domain" description="Polysaccharide pyruvyl transferase" evidence="1">
    <location>
        <begin position="14"/>
        <end position="250"/>
    </location>
</feature>
<sequence>MYNIVLLKSPGSLNIGNEFINAGSEYALKTALAVAGVSDYRLFTLEFWETGNLHHKTGSSWNTKEVKSWLSQCDLIAVSAGSVNAFMREFLEDVGKFTAPTIILGAGLYHYTQEEKELAKEAFKRAKLVVCRDHAVYETLKDVTSAQDGLDMAFFIRDAYTPPLVKGEYAVLNIDMDLKRAVARVRKYWSLKKKFKTVYVTEHNSTLYNKKDFAFLSRWTEFCNLYANASFVSTVRVHTSILCTLFHTPFEYLGTDCEPNAKRSMLFRQIGMRLERGKQYTAQELQERSAMIEQKKQEVVNAIATAVRQCLSLRTEG</sequence>
<comment type="caution">
    <text evidence="2">The sequence shown here is derived from an EMBL/GenBank/DDBJ whole genome shotgun (WGS) entry which is preliminary data.</text>
</comment>
<gene>
    <name evidence="2" type="ORF">A3J68_02050</name>
</gene>
<evidence type="ECO:0000313" key="2">
    <source>
        <dbReference type="EMBL" id="OHA69132.1"/>
    </source>
</evidence>
<reference evidence="2 3" key="1">
    <citation type="journal article" date="2016" name="Nat. Commun.">
        <title>Thousands of microbial genomes shed light on interconnected biogeochemical processes in an aquifer system.</title>
        <authorList>
            <person name="Anantharaman K."/>
            <person name="Brown C.T."/>
            <person name="Hug L.A."/>
            <person name="Sharon I."/>
            <person name="Castelle C.J."/>
            <person name="Probst A.J."/>
            <person name="Thomas B.C."/>
            <person name="Singh A."/>
            <person name="Wilkins M.J."/>
            <person name="Karaoz U."/>
            <person name="Brodie E.L."/>
            <person name="Williams K.H."/>
            <person name="Hubbard S.S."/>
            <person name="Banfield J.F."/>
        </authorList>
    </citation>
    <scope>NUCLEOTIDE SEQUENCE [LARGE SCALE GENOMIC DNA]</scope>
</reference>